<name>A0A931DLZ5_9ACTN</name>
<evidence type="ECO:0000313" key="3">
    <source>
        <dbReference type="Proteomes" id="UP000614047"/>
    </source>
</evidence>
<comment type="caution">
    <text evidence="2">The sequence shown here is derived from an EMBL/GenBank/DDBJ whole genome shotgun (WGS) entry which is preliminary data.</text>
</comment>
<reference evidence="2" key="1">
    <citation type="submission" date="2020-11" db="EMBL/GenBank/DDBJ databases">
        <title>Sequencing the genomes of 1000 actinobacteria strains.</title>
        <authorList>
            <person name="Klenk H.-P."/>
        </authorList>
    </citation>
    <scope>NUCLEOTIDE SEQUENCE</scope>
    <source>
        <strain evidence="2">DSM 43175</strain>
    </source>
</reference>
<dbReference type="EMBL" id="JADOUA010000001">
    <property type="protein sequence ID" value="MBG6089078.1"/>
    <property type="molecule type" value="Genomic_DNA"/>
</dbReference>
<sequence length="1179" mass="127712">MGIDQFFGFGPGVPFVTRQVFTDREEQIQRLGRWLADHGGRSWPVPALLDFQRPAANLLTVSGEGGMGKSTLARHAAELVVEGGLDGLPDDRACAVLDFADPSSASFENVLLRVRAGLGGLARSWPAFDVALAVYWERKHPGESLTGFLQKGTTAESRRVAEQVGGTVDQLLGGFGALTVTYQVLSRAGSAVKQKARLKRLRAELPALDPILDEQDPDRMLGYMPVLLAADLERARSKRPALAVCVLDTLEIVQSLPPERGGLEDLLARLVYLMPNVAFVAAGRLPLRWHDPVRAVGLTYGGEHRWPGLAGPDRIELDGFDPASAREYLAARLTIEDRPAIEAPIRERIVAGAGGSPLYLDLSAGLYGQYLARGETPPPEAFGLGFPELVLRTMRDLSEQDRDLLRAAALLEAFDEDMLCAALPEVRRRRVEDFVARPFVRQDASVWPAYRLHENLRRSVLDCDAFTTDGWTRTERREHLQRAIDHLAGVTLSVWDESPDHPVPLAVRSRRAIAAFLLVLRGAREHDALPPVLGDMAYSLSVLGHWQVLASLPEPDDVPELARLAAVARLAARGDLNAEDRYLATRRVVGDHAGPDADGPFADYYRYELGTRAHITGRLEEAIAHLSAITPDGSLIGTNALFGLADNALRRGDHRSVVELMEKASGAELDRIRVADMLGHVYIQSARFMEATNLFQRTLDEARAANAPLWEARATRHLALALMWYDADRTLRLVPRARDLNSAVGELIGVAQCDLAASMAHALNGDRATASELLDAAVRQYEELGARGELVPAEAIRVLQLAAGGRREEAAAIARRLAEAACTDEPECLPVWVALTGLWADLPGAEADGSIRWLDDAGPPRLRWLEPLERLRHRLSGLPPGTCGTLDVADRRALIPTEPLPASAVIAAVRAASASPAFDGPPVTEQGGGGILPGHRTVAKSQRRTHERLETVLHLERLRTAAGVSAPRLLDHGTADTGAGRAWWAVLERLPGAHGDQPTPGRQRALGGQLRRWHACPPGGGLRLDDPGALGVLLGSARRNAPRAYPAIAERFGDVCLGMEMTAIHGDIAVGHNALFDGDTLTGILDSGAVEQGPPMLDLAWALAVDLPRGATPEPLIEGYGADAFDQEALDALLPLMLLRRLIDTPALGLAETDGRWIVQRLRVDLPDLLALVESEIAL</sequence>
<dbReference type="AlphaFoldDB" id="A0A931DLZ5"/>
<proteinExistence type="predicted"/>
<evidence type="ECO:0000259" key="1">
    <source>
        <dbReference type="Pfam" id="PF01636"/>
    </source>
</evidence>
<dbReference type="SUPFAM" id="SSF56112">
    <property type="entry name" value="Protein kinase-like (PK-like)"/>
    <property type="match status" value="1"/>
</dbReference>
<dbReference type="RefSeq" id="WP_197011723.1">
    <property type="nucleotide sequence ID" value="NZ_BAABES010000022.1"/>
</dbReference>
<accession>A0A931DLZ5</accession>
<dbReference type="SUPFAM" id="SSF48452">
    <property type="entry name" value="TPR-like"/>
    <property type="match status" value="1"/>
</dbReference>
<dbReference type="Pfam" id="PF01636">
    <property type="entry name" value="APH"/>
    <property type="match status" value="1"/>
</dbReference>
<dbReference type="Proteomes" id="UP000614047">
    <property type="component" value="Unassembled WGS sequence"/>
</dbReference>
<dbReference type="SUPFAM" id="SSF52540">
    <property type="entry name" value="P-loop containing nucleoside triphosphate hydrolases"/>
    <property type="match status" value="1"/>
</dbReference>
<gene>
    <name evidence="2" type="ORF">IW256_003191</name>
</gene>
<dbReference type="InterPro" id="IPR011009">
    <property type="entry name" value="Kinase-like_dom_sf"/>
</dbReference>
<dbReference type="InterPro" id="IPR002575">
    <property type="entry name" value="Aminoglycoside_PTrfase"/>
</dbReference>
<evidence type="ECO:0000313" key="2">
    <source>
        <dbReference type="EMBL" id="MBG6089078.1"/>
    </source>
</evidence>
<keyword evidence="3" id="KW-1185">Reference proteome</keyword>
<dbReference type="InterPro" id="IPR027417">
    <property type="entry name" value="P-loop_NTPase"/>
</dbReference>
<protein>
    <submittedName>
        <fullName evidence="2">Tetratricopeptide (TPR) repeat protein</fullName>
    </submittedName>
</protein>
<organism evidence="2 3">
    <name type="scientific">Actinomadura viridis</name>
    <dbReference type="NCBI Taxonomy" id="58110"/>
    <lineage>
        <taxon>Bacteria</taxon>
        <taxon>Bacillati</taxon>
        <taxon>Actinomycetota</taxon>
        <taxon>Actinomycetes</taxon>
        <taxon>Streptosporangiales</taxon>
        <taxon>Thermomonosporaceae</taxon>
        <taxon>Actinomadura</taxon>
    </lineage>
</organism>
<dbReference type="InterPro" id="IPR011990">
    <property type="entry name" value="TPR-like_helical_dom_sf"/>
</dbReference>
<feature type="domain" description="Aminoglycoside phosphotransferase" evidence="1">
    <location>
        <begin position="943"/>
        <end position="1131"/>
    </location>
</feature>
<dbReference type="Gene3D" id="1.25.40.10">
    <property type="entry name" value="Tetratricopeptide repeat domain"/>
    <property type="match status" value="1"/>
</dbReference>